<dbReference type="GO" id="GO:0005829">
    <property type="term" value="C:cytosol"/>
    <property type="evidence" value="ECO:0007669"/>
    <property type="project" value="TreeGrafter"/>
</dbReference>
<dbReference type="InterPro" id="IPR050712">
    <property type="entry name" value="NAD(P)H-dep_reductase"/>
</dbReference>
<sequence length="183" mass="19244">MAGSGRDGSFNQRLADCAATLASAQGAEVTSIRLEDFDLPIYSHRLETTAFPESARRLKALFVEQDAILIASPEYNGSVSGLLKNAIDWASRPTDGEGPLALSAFRGKVAGILSASPGPYGGLRGLMHLRQILGTVQMLVVPEQAAVPFADRAFDGAALTDPVAAQVLPLLVQRVIKTAGSLK</sequence>
<keyword evidence="3" id="KW-1185">Reference proteome</keyword>
<reference evidence="2 3" key="1">
    <citation type="journal article" date="2014" name="Antonie Van Leeuwenhoek">
        <title>Hyphomonas beringensis sp. nov. and Hyphomonas chukchiensis sp. nov., isolated from surface seawater of the Bering Sea and Chukchi Sea.</title>
        <authorList>
            <person name="Li C."/>
            <person name="Lai Q."/>
            <person name="Li G."/>
            <person name="Dong C."/>
            <person name="Wang J."/>
            <person name="Liao Y."/>
            <person name="Shao Z."/>
        </authorList>
    </citation>
    <scope>NUCLEOTIDE SEQUENCE [LARGE SCALE GENOMIC DNA]</scope>
    <source>
        <strain evidence="2 3">PS728</strain>
    </source>
</reference>
<dbReference type="GO" id="GO:0010181">
    <property type="term" value="F:FMN binding"/>
    <property type="evidence" value="ECO:0007669"/>
    <property type="project" value="TreeGrafter"/>
</dbReference>
<dbReference type="SUPFAM" id="SSF52218">
    <property type="entry name" value="Flavoproteins"/>
    <property type="match status" value="1"/>
</dbReference>
<organism evidence="2 3">
    <name type="scientific">Hyphomonas polymorpha PS728</name>
    <dbReference type="NCBI Taxonomy" id="1280954"/>
    <lineage>
        <taxon>Bacteria</taxon>
        <taxon>Pseudomonadati</taxon>
        <taxon>Pseudomonadota</taxon>
        <taxon>Alphaproteobacteria</taxon>
        <taxon>Hyphomonadales</taxon>
        <taxon>Hyphomonadaceae</taxon>
        <taxon>Hyphomonas</taxon>
    </lineage>
</organism>
<accession>A0A062VEE5</accession>
<comment type="caution">
    <text evidence="2">The sequence shown here is derived from an EMBL/GenBank/DDBJ whole genome shotgun (WGS) entry which is preliminary data.</text>
</comment>
<evidence type="ECO:0000259" key="1">
    <source>
        <dbReference type="Pfam" id="PF03358"/>
    </source>
</evidence>
<dbReference type="InterPro" id="IPR005025">
    <property type="entry name" value="FMN_Rdtase-like_dom"/>
</dbReference>
<name>A0A062VEE5_9PROT</name>
<protein>
    <submittedName>
        <fullName evidence="2">Flavoprotein</fullName>
    </submittedName>
</protein>
<dbReference type="InterPro" id="IPR029039">
    <property type="entry name" value="Flavoprotein-like_sf"/>
</dbReference>
<dbReference type="STRING" id="1280954.HPO_17918"/>
<evidence type="ECO:0000313" key="2">
    <source>
        <dbReference type="EMBL" id="KCZ96828.1"/>
    </source>
</evidence>
<dbReference type="Gene3D" id="3.40.50.360">
    <property type="match status" value="1"/>
</dbReference>
<proteinExistence type="predicted"/>
<dbReference type="EMBL" id="ARYM01000032">
    <property type="protein sequence ID" value="KCZ96828.1"/>
    <property type="molecule type" value="Genomic_DNA"/>
</dbReference>
<gene>
    <name evidence="2" type="ORF">HPO_17918</name>
</gene>
<dbReference type="Pfam" id="PF03358">
    <property type="entry name" value="FMN_red"/>
    <property type="match status" value="1"/>
</dbReference>
<evidence type="ECO:0000313" key="3">
    <source>
        <dbReference type="Proteomes" id="UP000027100"/>
    </source>
</evidence>
<feature type="domain" description="NADPH-dependent FMN reductase-like" evidence="1">
    <location>
        <begin position="2"/>
        <end position="150"/>
    </location>
</feature>
<dbReference type="Proteomes" id="UP000027100">
    <property type="component" value="Unassembled WGS sequence"/>
</dbReference>
<dbReference type="PATRIC" id="fig|1280954.3.peg.3609"/>
<dbReference type="PANTHER" id="PTHR30543:SF21">
    <property type="entry name" value="NAD(P)H-DEPENDENT FMN REDUCTASE LOT6"/>
    <property type="match status" value="1"/>
</dbReference>
<dbReference type="GO" id="GO:0016491">
    <property type="term" value="F:oxidoreductase activity"/>
    <property type="evidence" value="ECO:0007669"/>
    <property type="project" value="InterPro"/>
</dbReference>
<dbReference type="AlphaFoldDB" id="A0A062VEE5"/>
<dbReference type="PANTHER" id="PTHR30543">
    <property type="entry name" value="CHROMATE REDUCTASE"/>
    <property type="match status" value="1"/>
</dbReference>
<dbReference type="eggNOG" id="COG0431">
    <property type="taxonomic scope" value="Bacteria"/>
</dbReference>